<organism evidence="6 7">
    <name type="scientific">Hymenoscyphus albidus</name>
    <dbReference type="NCBI Taxonomy" id="595503"/>
    <lineage>
        <taxon>Eukaryota</taxon>
        <taxon>Fungi</taxon>
        <taxon>Dikarya</taxon>
        <taxon>Ascomycota</taxon>
        <taxon>Pezizomycotina</taxon>
        <taxon>Leotiomycetes</taxon>
        <taxon>Helotiales</taxon>
        <taxon>Helotiaceae</taxon>
        <taxon>Hymenoscyphus</taxon>
    </lineage>
</organism>
<sequence length="1305" mass="141064">MASADASAQSATSGANGKLSAAQRLMAKHDEAHKTTVEEVPDEEDLTPHPHPVSSSILESVDDAASAPGWAAPMSTKAAGKQREAPATRENKPLDTQSNELFPGLSGAQNASRTAPIWGAKSGAANGNGVATNGSSTPKSGSNTPRPNGGAQSLAGQVTGPVYTFEPKELPRSATRKPLPEVLRDINKKYRANLTQTTGEGGVIKISAGGSQVPDGVKRQAFKELGSQINTKSSLNVPFPRSARAHVIGKGGSTIKSLQEMSGARIQLPKPDDTPEAADDDDDEIIIVIEGNPIAIRMAREAVSKIASERTATVNTRLRNIPAEFYPFIAGPHNSQTEALEESHGVQVRVPSHHIWTSQPPPSMPGSGAPTFLPAEGDDHITLAGDRAGVQAARAQIEQLAQALQQQLALEQVAIDKGRHQFVIGNLGVSPQDFHAETGCGIILPADDEDDVITVVGPPDRLTPALERAMDLAMGMQVSSLDLTKQLRNIPSAGEHARNLTHYLRNRDELKRLEKSHTANIRTPFNPDGSVAPWELYSRDGKNAIKAQSELRQILEAHPPTRVAALDIDSFFHQHLQRAYMSKVKEDFGVHLVIPDIKGAPAVLVFEGGEGRVPQYTLPRGQPSASDIKEFKQGLEAARKHILDSIAAQGKIIETQVEVPQIFHSRLQKFIKAHNDKRPAGQFPVRVVPRGTLLTFLGPEPAVNSLEEAVKKWLVQETEDEKERGFTMSFDFPQKHANQLIGKGGSNIKNLKETFDVEIQVKDGVVELKGPKAKAEKAKAHITSLGKHWADETTYVLKVEPKYHSELIGAGGSQIKKLERKYKNVQIRFPHSRPAKDDHSSADAASEAGGRPSGRHQQEPDEVIIRGPKKGADEVRSEILELLQYTKDTSHSATVSVQAGQIPSLIGQRGAEMDKVRQESGAKIDIPNARDIQDPSTRVEIQIKGTKSAVAQAKKMIEEKKDVFDHTVTKTVEVDKKHHRALIGGKGATIGEIVLKAGGTNTSGQTVQFPKADADGNLIKVTGTVDVVDKIIATIKHMVADFESRTTEVIDVPTDKHRSLIGRGGDTKRDLEAKFKVSMDIPRQNSDETDVKITGLPADVQNAKAHILNLVKEQEGETLQVPRKVHHAVSDNGQFFRQLRNNHKVTVDVHRNDVPPKSATPARSNSALPLITDDAETTAGAHEFQTVDIDDSGLEGDIPWVLRGSPEGIEKARSIIVAAIQQALENSTIGYLTLPDPSTYRYVIGQGGSKVNSIRKATGCKITVPRDQARDEAIEIIGSAEGVDMARDLILKAVMEGQNASNGRS</sequence>
<feature type="compositionally biased region" description="Polar residues" evidence="4">
    <location>
        <begin position="138"/>
        <end position="156"/>
    </location>
</feature>
<evidence type="ECO:0000256" key="2">
    <source>
        <dbReference type="PROSITE-ProRule" id="PRU00117"/>
    </source>
</evidence>
<feature type="domain" description="K Homology" evidence="5">
    <location>
        <begin position="889"/>
        <end position="962"/>
    </location>
</feature>
<dbReference type="PROSITE" id="PS50084">
    <property type="entry name" value="KH_TYPE_1"/>
    <property type="match status" value="9"/>
</dbReference>
<dbReference type="InterPro" id="IPR054548">
    <property type="entry name" value="SCP160-like_KH"/>
</dbReference>
<dbReference type="InterPro" id="IPR004088">
    <property type="entry name" value="KH_dom_type_1"/>
</dbReference>
<evidence type="ECO:0000256" key="4">
    <source>
        <dbReference type="SAM" id="MobiDB-lite"/>
    </source>
</evidence>
<feature type="domain" description="K Homology" evidence="5">
    <location>
        <begin position="1226"/>
        <end position="1295"/>
    </location>
</feature>
<keyword evidence="1" id="KW-0677">Repeat</keyword>
<dbReference type="OrthoDB" id="10027144at2759"/>
<reference evidence="6" key="1">
    <citation type="submission" date="2021-07" db="EMBL/GenBank/DDBJ databases">
        <authorList>
            <person name="Durling M."/>
        </authorList>
    </citation>
    <scope>NUCLEOTIDE SEQUENCE</scope>
</reference>
<dbReference type="EMBL" id="CAJVRM010000240">
    <property type="protein sequence ID" value="CAG8978011.1"/>
    <property type="molecule type" value="Genomic_DNA"/>
</dbReference>
<feature type="domain" description="K Homology" evidence="5">
    <location>
        <begin position="791"/>
        <end position="884"/>
    </location>
</feature>
<dbReference type="CDD" id="cd22408">
    <property type="entry name" value="KH-I_Vigilin_rpt4"/>
    <property type="match status" value="1"/>
</dbReference>
<feature type="domain" description="K Homology" evidence="5">
    <location>
        <begin position="1044"/>
        <end position="1112"/>
    </location>
</feature>
<feature type="compositionally biased region" description="Low complexity" evidence="4">
    <location>
        <begin position="1"/>
        <end position="15"/>
    </location>
</feature>
<dbReference type="InterPro" id="IPR004087">
    <property type="entry name" value="KH_dom"/>
</dbReference>
<proteinExistence type="predicted"/>
<feature type="compositionally biased region" description="Basic and acidic residues" evidence="4">
    <location>
        <begin position="81"/>
        <end position="93"/>
    </location>
</feature>
<feature type="region of interest" description="Disordered" evidence="4">
    <location>
        <begin position="829"/>
        <end position="870"/>
    </location>
</feature>
<dbReference type="Gene3D" id="3.30.1370.10">
    <property type="entry name" value="K Homology domain, type 1"/>
    <property type="match status" value="9"/>
</dbReference>
<keyword evidence="2" id="KW-0694">RNA-binding</keyword>
<feature type="domain" description="K Homology" evidence="5">
    <location>
        <begin position="312"/>
        <end position="402"/>
    </location>
</feature>
<keyword evidence="7" id="KW-1185">Reference proteome</keyword>
<accession>A0A9N9LSV9</accession>
<evidence type="ECO:0000259" key="5">
    <source>
        <dbReference type="SMART" id="SM00322"/>
    </source>
</evidence>
<dbReference type="SMART" id="SM00322">
    <property type="entry name" value="KH"/>
    <property type="match status" value="10"/>
</dbReference>
<dbReference type="InterPro" id="IPR036612">
    <property type="entry name" value="KH_dom_type_1_sf"/>
</dbReference>
<name>A0A9N9LSV9_9HELO</name>
<dbReference type="GO" id="GO:0005737">
    <property type="term" value="C:cytoplasm"/>
    <property type="evidence" value="ECO:0007669"/>
    <property type="project" value="TreeGrafter"/>
</dbReference>
<feature type="domain" description="K Homology" evidence="5">
    <location>
        <begin position="966"/>
        <end position="1040"/>
    </location>
</feature>
<gene>
    <name evidence="6" type="ORF">HYALB_00000681</name>
</gene>
<evidence type="ECO:0000256" key="3">
    <source>
        <dbReference type="SAM" id="Coils"/>
    </source>
</evidence>
<dbReference type="SUPFAM" id="SSF54791">
    <property type="entry name" value="Eukaryotic type KH-domain (KH-domain type I)"/>
    <property type="match status" value="8"/>
</dbReference>
<evidence type="ECO:0000256" key="1">
    <source>
        <dbReference type="ARBA" id="ARBA00022737"/>
    </source>
</evidence>
<feature type="compositionally biased region" description="Low complexity" evidence="4">
    <location>
        <begin position="122"/>
        <end position="137"/>
    </location>
</feature>
<comment type="caution">
    <text evidence="6">The sequence shown here is derived from an EMBL/GenBank/DDBJ whole genome shotgun (WGS) entry which is preliminary data.</text>
</comment>
<feature type="coiled-coil region" evidence="3">
    <location>
        <begin position="387"/>
        <end position="414"/>
    </location>
</feature>
<feature type="domain" description="K Homology" evidence="5">
    <location>
        <begin position="724"/>
        <end position="787"/>
    </location>
</feature>
<dbReference type="PANTHER" id="PTHR10627">
    <property type="entry name" value="SCP160"/>
    <property type="match status" value="1"/>
</dbReference>
<evidence type="ECO:0000313" key="6">
    <source>
        <dbReference type="EMBL" id="CAG8978011.1"/>
    </source>
</evidence>
<feature type="region of interest" description="Disordered" evidence="4">
    <location>
        <begin position="1"/>
        <end position="157"/>
    </location>
</feature>
<dbReference type="Pfam" id="PF22952">
    <property type="entry name" value="KH_11"/>
    <property type="match status" value="1"/>
</dbReference>
<feature type="domain" description="K Homology" evidence="5">
    <location>
        <begin position="407"/>
        <end position="474"/>
    </location>
</feature>
<evidence type="ECO:0000313" key="7">
    <source>
        <dbReference type="Proteomes" id="UP000701801"/>
    </source>
</evidence>
<feature type="domain" description="K Homology" evidence="5">
    <location>
        <begin position="231"/>
        <end position="308"/>
    </location>
</feature>
<dbReference type="Pfam" id="PF00013">
    <property type="entry name" value="KH_1"/>
    <property type="match status" value="8"/>
</dbReference>
<feature type="compositionally biased region" description="Basic and acidic residues" evidence="4">
    <location>
        <begin position="27"/>
        <end position="37"/>
    </location>
</feature>
<keyword evidence="3" id="KW-0175">Coiled coil</keyword>
<dbReference type="GO" id="GO:0003729">
    <property type="term" value="F:mRNA binding"/>
    <property type="evidence" value="ECO:0007669"/>
    <property type="project" value="TreeGrafter"/>
</dbReference>
<dbReference type="Proteomes" id="UP000701801">
    <property type="component" value="Unassembled WGS sequence"/>
</dbReference>
<dbReference type="PANTHER" id="PTHR10627:SF31">
    <property type="entry name" value="DODECA-SATELLITE-BINDING PROTEIN 1, ISOFORM A"/>
    <property type="match status" value="1"/>
</dbReference>
<feature type="domain" description="K Homology" evidence="5">
    <location>
        <begin position="1113"/>
        <end position="1221"/>
    </location>
</feature>
<protein>
    <recommendedName>
        <fullName evidence="5">K Homology domain-containing protein</fullName>
    </recommendedName>
</protein>